<dbReference type="PROSITE" id="PS00476">
    <property type="entry name" value="FATTY_ACID_DESATUR_1"/>
    <property type="match status" value="1"/>
</dbReference>
<keyword evidence="9" id="KW-0408">Iron</keyword>
<dbReference type="GO" id="GO:0005789">
    <property type="term" value="C:endoplasmic reticulum membrane"/>
    <property type="evidence" value="ECO:0007669"/>
    <property type="project" value="TreeGrafter"/>
</dbReference>
<evidence type="ECO:0000256" key="6">
    <source>
        <dbReference type="ARBA" id="ARBA00022832"/>
    </source>
</evidence>
<dbReference type="InterPro" id="IPR001522">
    <property type="entry name" value="FADS-1_CS"/>
</dbReference>
<evidence type="ECO:0000256" key="10">
    <source>
        <dbReference type="ARBA" id="ARBA00023098"/>
    </source>
</evidence>
<keyword evidence="7 14" id="KW-1133">Transmembrane helix</keyword>
<dbReference type="InterPro" id="IPR015876">
    <property type="entry name" value="Acyl-CoA_DS"/>
</dbReference>
<reference evidence="15 16" key="1">
    <citation type="journal article" date="2017" name="BMC Biol.">
        <title>Genomic innovations, transcriptional plasticity and gene loss underlying the evolution and divergence of two highly polyphagous and invasive Helicoverpa pest species.</title>
        <authorList>
            <person name="Pearce S.L."/>
            <person name="Clarke D.F."/>
            <person name="East P.D."/>
            <person name="Elfekih S."/>
            <person name="Gordon K.H."/>
            <person name="Jermiin L.S."/>
            <person name="McGaughran A."/>
            <person name="Oakeshott J.G."/>
            <person name="Papanikolaou A."/>
            <person name="Perera O.P."/>
            <person name="Rane R.V."/>
            <person name="Richards S."/>
            <person name="Tay W.T."/>
            <person name="Walsh T.K."/>
            <person name="Anderson A."/>
            <person name="Anderson C.J."/>
            <person name="Asgari S."/>
            <person name="Board P.G."/>
            <person name="Bretschneider A."/>
            <person name="Campbell P.M."/>
            <person name="Chertemps T."/>
            <person name="Christeller J.T."/>
            <person name="Coppin C.W."/>
            <person name="Downes S.J."/>
            <person name="Duan G."/>
            <person name="Farnsworth C.A."/>
            <person name="Good R.T."/>
            <person name="Han L.B."/>
            <person name="Han Y.C."/>
            <person name="Hatje K."/>
            <person name="Horne I."/>
            <person name="Huang Y.P."/>
            <person name="Hughes D.S."/>
            <person name="Jacquin-Joly E."/>
            <person name="James W."/>
            <person name="Jhangiani S."/>
            <person name="Kollmar M."/>
            <person name="Kuwar S.S."/>
            <person name="Li S."/>
            <person name="Liu N.Y."/>
            <person name="Maibeche M.T."/>
            <person name="Miller J.R."/>
            <person name="Montagne N."/>
            <person name="Perry T."/>
            <person name="Qu J."/>
            <person name="Song S.V."/>
            <person name="Sutton G.G."/>
            <person name="Vogel H."/>
            <person name="Walenz B.P."/>
            <person name="Xu W."/>
            <person name="Zhang H.J."/>
            <person name="Zou Z."/>
            <person name="Batterham P."/>
            <person name="Edwards O.R."/>
            <person name="Feyereisen R."/>
            <person name="Gibbs R.A."/>
            <person name="Heckel D.G."/>
            <person name="McGrath A."/>
            <person name="Robin C."/>
            <person name="Scherer S.E."/>
            <person name="Worley K.C."/>
            <person name="Wu Y.D."/>
        </authorList>
    </citation>
    <scope>NUCLEOTIDE SEQUENCE [LARGE SCALE GENOMIC DNA]</scope>
    <source>
        <strain evidence="15">Harm_GR_Male_#8</strain>
        <tissue evidence="15">Whole organism</tissue>
    </source>
</reference>
<evidence type="ECO:0000256" key="5">
    <source>
        <dbReference type="ARBA" id="ARBA00022723"/>
    </source>
</evidence>
<dbReference type="AlphaFoldDB" id="A0A2W1BT31"/>
<evidence type="ECO:0000256" key="2">
    <source>
        <dbReference type="ARBA" id="ARBA00009295"/>
    </source>
</evidence>
<evidence type="ECO:0000256" key="3">
    <source>
        <dbReference type="ARBA" id="ARBA00022516"/>
    </source>
</evidence>
<keyword evidence="6" id="KW-0276">Fatty acid metabolism</keyword>
<feature type="transmembrane region" description="Helical" evidence="14">
    <location>
        <begin position="26"/>
        <end position="47"/>
    </location>
</feature>
<dbReference type="OrthoDB" id="10260134at2759"/>
<evidence type="ECO:0000256" key="9">
    <source>
        <dbReference type="ARBA" id="ARBA00023004"/>
    </source>
</evidence>
<evidence type="ECO:0000256" key="8">
    <source>
        <dbReference type="ARBA" id="ARBA00023002"/>
    </source>
</evidence>
<comment type="domain">
    <text evidence="13">The histidine box domains are involved in binding the catalytic metal ions.</text>
</comment>
<dbReference type="GO" id="GO:0006636">
    <property type="term" value="P:unsaturated fatty acid biosynthetic process"/>
    <property type="evidence" value="ECO:0007669"/>
    <property type="project" value="TreeGrafter"/>
</dbReference>
<evidence type="ECO:0000256" key="1">
    <source>
        <dbReference type="ARBA" id="ARBA00004141"/>
    </source>
</evidence>
<evidence type="ECO:0000313" key="15">
    <source>
        <dbReference type="EMBL" id="PZC76804.1"/>
    </source>
</evidence>
<evidence type="ECO:0000256" key="12">
    <source>
        <dbReference type="ARBA" id="ARBA00023160"/>
    </source>
</evidence>
<organism evidence="15 16">
    <name type="scientific">Helicoverpa armigera</name>
    <name type="common">Cotton bollworm</name>
    <name type="synonym">Heliothis armigera</name>
    <dbReference type="NCBI Taxonomy" id="29058"/>
    <lineage>
        <taxon>Eukaryota</taxon>
        <taxon>Metazoa</taxon>
        <taxon>Ecdysozoa</taxon>
        <taxon>Arthropoda</taxon>
        <taxon>Hexapoda</taxon>
        <taxon>Insecta</taxon>
        <taxon>Pterygota</taxon>
        <taxon>Neoptera</taxon>
        <taxon>Endopterygota</taxon>
        <taxon>Lepidoptera</taxon>
        <taxon>Glossata</taxon>
        <taxon>Ditrysia</taxon>
        <taxon>Noctuoidea</taxon>
        <taxon>Noctuidae</taxon>
        <taxon>Heliothinae</taxon>
        <taxon>Helicoverpa</taxon>
    </lineage>
</organism>
<evidence type="ECO:0008006" key="17">
    <source>
        <dbReference type="Google" id="ProtNLM"/>
    </source>
</evidence>
<evidence type="ECO:0000256" key="11">
    <source>
        <dbReference type="ARBA" id="ARBA00023136"/>
    </source>
</evidence>
<keyword evidence="11 14" id="KW-0472">Membrane</keyword>
<comment type="subcellular location">
    <subcellularLocation>
        <location evidence="1">Membrane</location>
        <topology evidence="1">Multi-pass membrane protein</topology>
    </subcellularLocation>
</comment>
<evidence type="ECO:0000256" key="4">
    <source>
        <dbReference type="ARBA" id="ARBA00022692"/>
    </source>
</evidence>
<dbReference type="GO" id="GO:0005506">
    <property type="term" value="F:iron ion binding"/>
    <property type="evidence" value="ECO:0007669"/>
    <property type="project" value="TreeGrafter"/>
</dbReference>
<keyword evidence="16" id="KW-1185">Reference proteome</keyword>
<keyword evidence="3 13" id="KW-0444">Lipid biosynthesis</keyword>
<evidence type="ECO:0000256" key="7">
    <source>
        <dbReference type="ARBA" id="ARBA00022989"/>
    </source>
</evidence>
<keyword evidence="10" id="KW-0443">Lipid metabolism</keyword>
<proteinExistence type="inferred from homology"/>
<dbReference type="PRINTS" id="PR00075">
    <property type="entry name" value="FACDDSATRASE"/>
</dbReference>
<protein>
    <recommendedName>
        <fullName evidence="17">Fatty acid desaturase domain-containing protein</fullName>
    </recommendedName>
</protein>
<name>A0A2W1BT31_HELAM</name>
<dbReference type="GO" id="GO:0004768">
    <property type="term" value="F:stearoyl-CoA 9-desaturase activity"/>
    <property type="evidence" value="ECO:0007669"/>
    <property type="project" value="TreeGrafter"/>
</dbReference>
<keyword evidence="8 13" id="KW-0560">Oxidoreductase</keyword>
<evidence type="ECO:0000313" key="16">
    <source>
        <dbReference type="Proteomes" id="UP000249218"/>
    </source>
</evidence>
<keyword evidence="12 13" id="KW-0275">Fatty acid biosynthesis</keyword>
<comment type="cofactor">
    <cofactor evidence="13">
        <name>Fe(2+)</name>
        <dbReference type="ChEBI" id="CHEBI:29033"/>
    </cofactor>
</comment>
<evidence type="ECO:0000256" key="14">
    <source>
        <dbReference type="SAM" id="Phobius"/>
    </source>
</evidence>
<dbReference type="PANTHER" id="PTHR11351">
    <property type="entry name" value="ACYL-COA DESATURASE"/>
    <property type="match status" value="1"/>
</dbReference>
<keyword evidence="4 13" id="KW-0812">Transmembrane</keyword>
<sequence>MVNKRRNSEPQKLTSMMNKFNVKLRNILWINGLCCFILPTLAGVWLWHEGWCTAVAWQCFIRYASAFHCEFTVNSLAHAYGYRPYNSTIPPAESWYVSLTTLGEGYHNYHHSFPFDYKAAETWDLLNLSTAFIRLFRSIGWAYDLKEASEESVKGLVERLGKSAVS</sequence>
<accession>A0A2W1BT31</accession>
<comment type="similarity">
    <text evidence="2 13">Belongs to the fatty acid desaturase type 1 family.</text>
</comment>
<dbReference type="EMBL" id="KZ149945">
    <property type="protein sequence ID" value="PZC76804.1"/>
    <property type="molecule type" value="Genomic_DNA"/>
</dbReference>
<gene>
    <name evidence="15" type="primary">HaOG204121</name>
    <name evidence="15" type="ORF">B5X24_HaOG204121</name>
</gene>
<dbReference type="Proteomes" id="UP000249218">
    <property type="component" value="Unassembled WGS sequence"/>
</dbReference>
<keyword evidence="5" id="KW-0479">Metal-binding</keyword>
<evidence type="ECO:0000256" key="13">
    <source>
        <dbReference type="RuleBase" id="RU000581"/>
    </source>
</evidence>
<dbReference type="PANTHER" id="PTHR11351:SF31">
    <property type="entry name" value="DESATURASE 1, ISOFORM A-RELATED"/>
    <property type="match status" value="1"/>
</dbReference>